<dbReference type="VEuPathDB" id="FungiDB:ASPTUDRAFT_198474"/>
<organism evidence="1 2">
    <name type="scientific">Aspergillus tubingensis (strain CBS 134.48)</name>
    <dbReference type="NCBI Taxonomy" id="767770"/>
    <lineage>
        <taxon>Eukaryota</taxon>
        <taxon>Fungi</taxon>
        <taxon>Dikarya</taxon>
        <taxon>Ascomycota</taxon>
        <taxon>Pezizomycotina</taxon>
        <taxon>Eurotiomycetes</taxon>
        <taxon>Eurotiomycetidae</taxon>
        <taxon>Eurotiales</taxon>
        <taxon>Aspergillaceae</taxon>
        <taxon>Aspergillus</taxon>
        <taxon>Aspergillus subgen. Circumdati</taxon>
    </lineage>
</organism>
<evidence type="ECO:0000313" key="1">
    <source>
        <dbReference type="EMBL" id="OJI91514.1"/>
    </source>
</evidence>
<dbReference type="STRING" id="767770.A0A1L9NQW1"/>
<reference evidence="2" key="1">
    <citation type="journal article" date="2017" name="Genome Biol.">
        <title>Comparative genomics reveals high biological diversity and specific adaptations in the industrially and medically important fungal genus Aspergillus.</title>
        <authorList>
            <person name="de Vries R.P."/>
            <person name="Riley R."/>
            <person name="Wiebenga A."/>
            <person name="Aguilar-Osorio G."/>
            <person name="Amillis S."/>
            <person name="Uchima C.A."/>
            <person name="Anderluh G."/>
            <person name="Asadollahi M."/>
            <person name="Askin M."/>
            <person name="Barry K."/>
            <person name="Battaglia E."/>
            <person name="Bayram O."/>
            <person name="Benocci T."/>
            <person name="Braus-Stromeyer S.A."/>
            <person name="Caldana C."/>
            <person name="Canovas D."/>
            <person name="Cerqueira G.C."/>
            <person name="Chen F."/>
            <person name="Chen W."/>
            <person name="Choi C."/>
            <person name="Clum A."/>
            <person name="Dos Santos R.A."/>
            <person name="Damasio A.R."/>
            <person name="Diallinas G."/>
            <person name="Emri T."/>
            <person name="Fekete E."/>
            <person name="Flipphi M."/>
            <person name="Freyberg S."/>
            <person name="Gallo A."/>
            <person name="Gournas C."/>
            <person name="Habgood R."/>
            <person name="Hainaut M."/>
            <person name="Harispe M.L."/>
            <person name="Henrissat B."/>
            <person name="Hilden K.S."/>
            <person name="Hope R."/>
            <person name="Hossain A."/>
            <person name="Karabika E."/>
            <person name="Karaffa L."/>
            <person name="Karanyi Z."/>
            <person name="Krasevec N."/>
            <person name="Kuo A."/>
            <person name="Kusch H."/>
            <person name="LaButti K."/>
            <person name="Lagendijk E.L."/>
            <person name="Lapidus A."/>
            <person name="Levasseur A."/>
            <person name="Lindquist E."/>
            <person name="Lipzen A."/>
            <person name="Logrieco A.F."/>
            <person name="MacCabe A."/>
            <person name="Maekelae M.R."/>
            <person name="Malavazi I."/>
            <person name="Melin P."/>
            <person name="Meyer V."/>
            <person name="Mielnichuk N."/>
            <person name="Miskei M."/>
            <person name="Molnar A.P."/>
            <person name="Mule G."/>
            <person name="Ngan C.Y."/>
            <person name="Orejas M."/>
            <person name="Orosz E."/>
            <person name="Ouedraogo J.P."/>
            <person name="Overkamp K.M."/>
            <person name="Park H.-S."/>
            <person name="Perrone G."/>
            <person name="Piumi F."/>
            <person name="Punt P.J."/>
            <person name="Ram A.F."/>
            <person name="Ramon A."/>
            <person name="Rauscher S."/>
            <person name="Record E."/>
            <person name="Riano-Pachon D.M."/>
            <person name="Robert V."/>
            <person name="Roehrig J."/>
            <person name="Ruller R."/>
            <person name="Salamov A."/>
            <person name="Salih N.S."/>
            <person name="Samson R.A."/>
            <person name="Sandor E."/>
            <person name="Sanguinetti M."/>
            <person name="Schuetze T."/>
            <person name="Sepcic K."/>
            <person name="Shelest E."/>
            <person name="Sherlock G."/>
            <person name="Sophianopoulou V."/>
            <person name="Squina F.M."/>
            <person name="Sun H."/>
            <person name="Susca A."/>
            <person name="Todd R.B."/>
            <person name="Tsang A."/>
            <person name="Unkles S.E."/>
            <person name="van de Wiele N."/>
            <person name="van Rossen-Uffink D."/>
            <person name="Oliveira J.V."/>
            <person name="Vesth T.C."/>
            <person name="Visser J."/>
            <person name="Yu J.-H."/>
            <person name="Zhou M."/>
            <person name="Andersen M.R."/>
            <person name="Archer D.B."/>
            <person name="Baker S.E."/>
            <person name="Benoit I."/>
            <person name="Brakhage A.A."/>
            <person name="Braus G.H."/>
            <person name="Fischer R."/>
            <person name="Frisvad J.C."/>
            <person name="Goldman G.H."/>
            <person name="Houbraken J."/>
            <person name="Oakley B."/>
            <person name="Pocsi I."/>
            <person name="Scazzocchio C."/>
            <person name="Seiboth B."/>
            <person name="vanKuyk P.A."/>
            <person name="Wortman J."/>
            <person name="Dyer P.S."/>
            <person name="Grigoriev I.V."/>
        </authorList>
    </citation>
    <scope>NUCLEOTIDE SEQUENCE [LARGE SCALE GENOMIC DNA]</scope>
    <source>
        <strain evidence="2">CBS 134.48</strain>
    </source>
</reference>
<evidence type="ECO:0000313" key="2">
    <source>
        <dbReference type="Proteomes" id="UP000184304"/>
    </source>
</evidence>
<gene>
    <name evidence="1" type="ORF">ASPTUDRAFT_198474</name>
</gene>
<dbReference type="Proteomes" id="UP000184304">
    <property type="component" value="Unassembled WGS sequence"/>
</dbReference>
<protein>
    <submittedName>
        <fullName evidence="1">Uncharacterized protein</fullName>
    </submittedName>
</protein>
<proteinExistence type="predicted"/>
<sequence length="108" mass="12467">MHNNLDSDDNYLLRGEVLTIIRIMLGQLKQKIFVNDMIAPVLLFSLNRRRPRVIEAYFDGQELVVRRTEAYDFQYLNTEGSKHLRNGSLEIPSVIHQNGQSALDAPVR</sequence>
<dbReference type="EMBL" id="KV878176">
    <property type="protein sequence ID" value="OJI91514.1"/>
    <property type="molecule type" value="Genomic_DNA"/>
</dbReference>
<dbReference type="AlphaFoldDB" id="A0A1L9NQW1"/>
<accession>A0A1L9NQW1</accession>
<name>A0A1L9NQW1_ASPTC</name>
<dbReference type="OrthoDB" id="4177740at2759"/>
<keyword evidence="2" id="KW-1185">Reference proteome</keyword>